<organism evidence="1 2">
    <name type="scientific">Streptomyces cuspidosporus</name>
    <dbReference type="NCBI Taxonomy" id="66882"/>
    <lineage>
        <taxon>Bacteria</taxon>
        <taxon>Bacillati</taxon>
        <taxon>Actinomycetota</taxon>
        <taxon>Actinomycetes</taxon>
        <taxon>Kitasatosporales</taxon>
        <taxon>Streptomycetaceae</taxon>
        <taxon>Streptomyces</taxon>
    </lineage>
</organism>
<name>A0ABP5SZ32_9ACTN</name>
<evidence type="ECO:0000313" key="1">
    <source>
        <dbReference type="EMBL" id="GAA2342082.1"/>
    </source>
</evidence>
<gene>
    <name evidence="1" type="ORF">GCM10010246_29140</name>
</gene>
<keyword evidence="2" id="KW-1185">Reference proteome</keyword>
<dbReference type="Proteomes" id="UP001500253">
    <property type="component" value="Unassembled WGS sequence"/>
</dbReference>
<accession>A0ABP5SZ32</accession>
<dbReference type="EMBL" id="BAAASD010000009">
    <property type="protein sequence ID" value="GAA2342082.1"/>
    <property type="molecule type" value="Genomic_DNA"/>
</dbReference>
<evidence type="ECO:0000313" key="2">
    <source>
        <dbReference type="Proteomes" id="UP001500253"/>
    </source>
</evidence>
<sequence>MGDFGPDRLRQLFGDPNENGVYLVGVVEFSDDASEDQLSYVGNTQMGTLESVASRLGYERRDIMIAEPYREPGRGVLPDGT</sequence>
<protein>
    <submittedName>
        <fullName evidence="1">Uncharacterized protein</fullName>
    </submittedName>
</protein>
<comment type="caution">
    <text evidence="1">The sequence shown here is derived from an EMBL/GenBank/DDBJ whole genome shotgun (WGS) entry which is preliminary data.</text>
</comment>
<proteinExistence type="predicted"/>
<reference evidence="2" key="1">
    <citation type="journal article" date="2019" name="Int. J. Syst. Evol. Microbiol.">
        <title>The Global Catalogue of Microorganisms (GCM) 10K type strain sequencing project: providing services to taxonomists for standard genome sequencing and annotation.</title>
        <authorList>
            <consortium name="The Broad Institute Genomics Platform"/>
            <consortium name="The Broad Institute Genome Sequencing Center for Infectious Disease"/>
            <person name="Wu L."/>
            <person name="Ma J."/>
        </authorList>
    </citation>
    <scope>NUCLEOTIDE SEQUENCE [LARGE SCALE GENOMIC DNA]</scope>
    <source>
        <strain evidence="2">JCM 4316</strain>
    </source>
</reference>